<dbReference type="Proteomes" id="UP000195402">
    <property type="component" value="Unassembled WGS sequence"/>
</dbReference>
<dbReference type="OrthoDB" id="1301613at2759"/>
<name>A0A200PT39_MACCD</name>
<organism evidence="1 2">
    <name type="scientific">Macleaya cordata</name>
    <name type="common">Five-seeded plume-poppy</name>
    <name type="synonym">Bocconia cordata</name>
    <dbReference type="NCBI Taxonomy" id="56857"/>
    <lineage>
        <taxon>Eukaryota</taxon>
        <taxon>Viridiplantae</taxon>
        <taxon>Streptophyta</taxon>
        <taxon>Embryophyta</taxon>
        <taxon>Tracheophyta</taxon>
        <taxon>Spermatophyta</taxon>
        <taxon>Magnoliopsida</taxon>
        <taxon>Ranunculales</taxon>
        <taxon>Papaveraceae</taxon>
        <taxon>Papaveroideae</taxon>
        <taxon>Macleaya</taxon>
    </lineage>
</organism>
<keyword evidence="2" id="KW-1185">Reference proteome</keyword>
<dbReference type="EMBL" id="MVGT01004119">
    <property type="protein sequence ID" value="OVA01370.1"/>
    <property type="molecule type" value="Genomic_DNA"/>
</dbReference>
<evidence type="ECO:0000313" key="1">
    <source>
        <dbReference type="EMBL" id="OVA01370.1"/>
    </source>
</evidence>
<evidence type="ECO:0000313" key="2">
    <source>
        <dbReference type="Proteomes" id="UP000195402"/>
    </source>
</evidence>
<proteinExistence type="predicted"/>
<sequence>MGNLEVVGLVTTNEDLERQSAGFRVPSACTKVLLTISVKLVEFSFMKIYGEDASMHIKIVDEGIHKLFTKYTVQPLMVTVAYVEVGNAENIDTQPTEVLSPKVSVFPTSNRQNQTKSELP</sequence>
<protein>
    <submittedName>
        <fullName evidence="1">Uncharacterized protein</fullName>
    </submittedName>
</protein>
<comment type="caution">
    <text evidence="1">The sequence shown here is derived from an EMBL/GenBank/DDBJ whole genome shotgun (WGS) entry which is preliminary data.</text>
</comment>
<dbReference type="AlphaFoldDB" id="A0A200PT39"/>
<gene>
    <name evidence="1" type="ORF">BVC80_431g6</name>
</gene>
<reference evidence="1 2" key="1">
    <citation type="journal article" date="2017" name="Mol. Plant">
        <title>The Genome of Medicinal Plant Macleaya cordata Provides New Insights into Benzylisoquinoline Alkaloids Metabolism.</title>
        <authorList>
            <person name="Liu X."/>
            <person name="Liu Y."/>
            <person name="Huang P."/>
            <person name="Ma Y."/>
            <person name="Qing Z."/>
            <person name="Tang Q."/>
            <person name="Cao H."/>
            <person name="Cheng P."/>
            <person name="Zheng Y."/>
            <person name="Yuan Z."/>
            <person name="Zhou Y."/>
            <person name="Liu J."/>
            <person name="Tang Z."/>
            <person name="Zhuo Y."/>
            <person name="Zhang Y."/>
            <person name="Yu L."/>
            <person name="Huang J."/>
            <person name="Yang P."/>
            <person name="Peng Q."/>
            <person name="Zhang J."/>
            <person name="Jiang W."/>
            <person name="Zhang Z."/>
            <person name="Lin K."/>
            <person name="Ro D.K."/>
            <person name="Chen X."/>
            <person name="Xiong X."/>
            <person name="Shang Y."/>
            <person name="Huang S."/>
            <person name="Zeng J."/>
        </authorList>
    </citation>
    <scope>NUCLEOTIDE SEQUENCE [LARGE SCALE GENOMIC DNA]</scope>
    <source>
        <strain evidence="2">cv. BLH2017</strain>
        <tissue evidence="1">Root</tissue>
    </source>
</reference>
<accession>A0A200PT39</accession>
<dbReference type="InParanoid" id="A0A200PT39"/>